<dbReference type="Gene3D" id="3.40.190.10">
    <property type="entry name" value="Periplasmic binding protein-like II"/>
    <property type="match status" value="2"/>
</dbReference>
<evidence type="ECO:0000256" key="1">
    <source>
        <dbReference type="ARBA" id="ARBA00010333"/>
    </source>
</evidence>
<dbReference type="Pfam" id="PF00497">
    <property type="entry name" value="SBP_bac_3"/>
    <property type="match status" value="1"/>
</dbReference>
<evidence type="ECO:0000256" key="2">
    <source>
        <dbReference type="ARBA" id="ARBA00022448"/>
    </source>
</evidence>
<keyword evidence="6" id="KW-1185">Reference proteome</keyword>
<reference evidence="5" key="1">
    <citation type="journal article" date="2014" name="Int. J. Syst. Evol. Microbiol.">
        <title>Complete genome of a new Firmicutes species belonging to the dominant human colonic microbiota ('Ruminococcus bicirculans') reveals two chromosomes and a selective capacity to utilize plant glucans.</title>
        <authorList>
            <consortium name="NISC Comparative Sequencing Program"/>
            <person name="Wegmann U."/>
            <person name="Louis P."/>
            <person name="Goesmann A."/>
            <person name="Henrissat B."/>
            <person name="Duncan S.H."/>
            <person name="Flint H.J."/>
        </authorList>
    </citation>
    <scope>NUCLEOTIDE SEQUENCE</scope>
    <source>
        <strain evidence="5">NBRC 103408</strain>
    </source>
</reference>
<proteinExistence type="inferred from homology"/>
<gene>
    <name evidence="5" type="ORF">GCM10007924_03750</name>
</gene>
<evidence type="ECO:0000256" key="3">
    <source>
        <dbReference type="ARBA" id="ARBA00022729"/>
    </source>
</evidence>
<reference evidence="5" key="2">
    <citation type="submission" date="2023-01" db="EMBL/GenBank/DDBJ databases">
        <title>Draft genome sequence of Sneathiella chinensis strain NBRC 103408.</title>
        <authorList>
            <person name="Sun Q."/>
            <person name="Mori K."/>
        </authorList>
    </citation>
    <scope>NUCLEOTIDE SEQUENCE</scope>
    <source>
        <strain evidence="5">NBRC 103408</strain>
    </source>
</reference>
<protein>
    <submittedName>
        <fullName evidence="5">Amino acid ABC transporter substrate-binding protein</fullName>
    </submittedName>
</protein>
<evidence type="ECO:0000313" key="6">
    <source>
        <dbReference type="Proteomes" id="UP001161409"/>
    </source>
</evidence>
<keyword evidence="3" id="KW-0732">Signal</keyword>
<dbReference type="InterPro" id="IPR001638">
    <property type="entry name" value="Solute-binding_3/MltF_N"/>
</dbReference>
<dbReference type="SUPFAM" id="SSF53850">
    <property type="entry name" value="Periplasmic binding protein-like II"/>
    <property type="match status" value="1"/>
</dbReference>
<comment type="caution">
    <text evidence="5">The sequence shown here is derived from an EMBL/GenBank/DDBJ whole genome shotgun (WGS) entry which is preliminary data.</text>
</comment>
<evidence type="ECO:0000259" key="4">
    <source>
        <dbReference type="SMART" id="SM00062"/>
    </source>
</evidence>
<organism evidence="5 6">
    <name type="scientific">Sneathiella chinensis</name>
    <dbReference type="NCBI Taxonomy" id="349750"/>
    <lineage>
        <taxon>Bacteria</taxon>
        <taxon>Pseudomonadati</taxon>
        <taxon>Pseudomonadota</taxon>
        <taxon>Alphaproteobacteria</taxon>
        <taxon>Sneathiellales</taxon>
        <taxon>Sneathiellaceae</taxon>
        <taxon>Sneathiella</taxon>
    </lineage>
</organism>
<keyword evidence="2" id="KW-0813">Transport</keyword>
<dbReference type="CDD" id="cd13692">
    <property type="entry name" value="PBP2_BztA"/>
    <property type="match status" value="1"/>
</dbReference>
<dbReference type="EMBL" id="BSNF01000001">
    <property type="protein sequence ID" value="GLQ05154.1"/>
    <property type="molecule type" value="Genomic_DNA"/>
</dbReference>
<dbReference type="InterPro" id="IPR051455">
    <property type="entry name" value="Bact_solute-bind_prot3"/>
</dbReference>
<comment type="similarity">
    <text evidence="1">Belongs to the bacterial solute-binding protein 3 family.</text>
</comment>
<name>A0ABQ5U1J0_9PROT</name>
<dbReference type="PANTHER" id="PTHR30085">
    <property type="entry name" value="AMINO ACID ABC TRANSPORTER PERMEASE"/>
    <property type="match status" value="1"/>
</dbReference>
<accession>A0ABQ5U1J0</accession>
<dbReference type="Proteomes" id="UP001161409">
    <property type="component" value="Unassembled WGS sequence"/>
</dbReference>
<dbReference type="SMART" id="SM00062">
    <property type="entry name" value="PBPb"/>
    <property type="match status" value="1"/>
</dbReference>
<evidence type="ECO:0000313" key="5">
    <source>
        <dbReference type="EMBL" id="GLQ05154.1"/>
    </source>
</evidence>
<dbReference type="PANTHER" id="PTHR30085:SF7">
    <property type="entry name" value="AMINO-ACID ABC TRANSPORTER-BINDING PROTEIN YHDW-RELATED"/>
    <property type="match status" value="1"/>
</dbReference>
<sequence>MFHGIGRDIYYPEVALLYQRSYAELPVLDQSRVRYGKFPKAVAIALMSLRVILEKRTTAMRFLRMMIMGYMLVWAASGPALAEGEGTLQKVRERGYLLCGVGDHDFGFAERDTNGKWHGFDVDLCRAIATATLGEPDKVRFIPVDSQSRLPALLAGEIDVLFRTTTWTMQRDSTIAIDFTRVMLFEVQGVIARGELGITSLKEVRQGTICVNAGTTSHLNLREYLEVHNPGLDILVLETQEGRWQAFFNGRCDLMSSDLMDLQAGKVMLAPSSEDMTLLTDIISKEPLAPAVRNEDAAWFDIIKWVLNGVIALEENRISSTNIDERLTGLSGEAKRMLGPDVTLGKTLGLDAGWLERIARDVGNYGEIFERNLGQASPFKIERKHNRLWTEGGLIYAMPLR</sequence>
<feature type="domain" description="Solute-binding protein family 3/N-terminal" evidence="4">
    <location>
        <begin position="96"/>
        <end position="326"/>
    </location>
</feature>